<proteinExistence type="predicted"/>
<sequence length="60" mass="6617">MKELFQTSAKLKGAANISYNLASQLTDLLELRGALQRAEEAAAHRKATGTKQIVGRHRPR</sequence>
<dbReference type="EMBL" id="LLXX01000142">
    <property type="protein sequence ID" value="KRR03261.1"/>
    <property type="molecule type" value="Genomic_DNA"/>
</dbReference>
<gene>
    <name evidence="1" type="ORF">CP49_15080</name>
</gene>
<organism evidence="1 2">
    <name type="scientific">Bradyrhizobium valentinum</name>
    <dbReference type="NCBI Taxonomy" id="1518501"/>
    <lineage>
        <taxon>Bacteria</taxon>
        <taxon>Pseudomonadati</taxon>
        <taxon>Pseudomonadota</taxon>
        <taxon>Alphaproteobacteria</taxon>
        <taxon>Hyphomicrobiales</taxon>
        <taxon>Nitrobacteraceae</taxon>
        <taxon>Bradyrhizobium</taxon>
    </lineage>
</organism>
<accession>A0A0R3M0Z2</accession>
<evidence type="ECO:0000313" key="1">
    <source>
        <dbReference type="EMBL" id="KRR03261.1"/>
    </source>
</evidence>
<protein>
    <submittedName>
        <fullName evidence="1">Uncharacterized protein</fullName>
    </submittedName>
</protein>
<reference evidence="1 2" key="1">
    <citation type="submission" date="2014-03" db="EMBL/GenBank/DDBJ databases">
        <title>Bradyrhizobium valentinum sp. nov., isolated from effective nodules of Lupinus mariae-josephae, a lupine endemic of basic-lime soils in Eastern Spain.</title>
        <authorList>
            <person name="Duran D."/>
            <person name="Rey L."/>
            <person name="Navarro A."/>
            <person name="Busquets A."/>
            <person name="Imperial J."/>
            <person name="Ruiz-Argueso T."/>
        </authorList>
    </citation>
    <scope>NUCLEOTIDE SEQUENCE [LARGE SCALE GENOMIC DNA]</scope>
    <source>
        <strain evidence="1 2">LmjM3</strain>
    </source>
</reference>
<keyword evidence="2" id="KW-1185">Reference proteome</keyword>
<comment type="caution">
    <text evidence="1">The sequence shown here is derived from an EMBL/GenBank/DDBJ whole genome shotgun (WGS) entry which is preliminary data.</text>
</comment>
<name>A0A0R3M0Z2_9BRAD</name>
<evidence type="ECO:0000313" key="2">
    <source>
        <dbReference type="Proteomes" id="UP000051913"/>
    </source>
</evidence>
<dbReference type="Proteomes" id="UP000051913">
    <property type="component" value="Unassembled WGS sequence"/>
</dbReference>
<dbReference type="AlphaFoldDB" id="A0A0R3M0Z2"/>